<name>A0A183U674_TOXCA</name>
<protein>
    <submittedName>
        <fullName evidence="3">GMC_OxRdtase_N domain-containing protein</fullName>
    </submittedName>
</protein>
<evidence type="ECO:0000313" key="3">
    <source>
        <dbReference type="WBParaSite" id="TCNE_0000399401-mRNA-1"/>
    </source>
</evidence>
<accession>A0A183U674</accession>
<sequence length="130" mass="13881">MAAGAYGGSGTVLLGEFKYESVEDYERDLKNLSNVYPLGPPSLTRGATDLKNFLHTHTRPNHAAASIIFSYTSEPEDLQQAGGPLLTIDMVEGKVTMVGVGPKFNATFVESASLITPIVTNAYDDALADK</sequence>
<keyword evidence="2" id="KW-1185">Reference proteome</keyword>
<gene>
    <name evidence="1" type="ORF">TCNE_LOCUS3994</name>
</gene>
<dbReference type="EMBL" id="UYWY01005915">
    <property type="protein sequence ID" value="VDM29711.1"/>
    <property type="molecule type" value="Genomic_DNA"/>
</dbReference>
<reference evidence="3" key="1">
    <citation type="submission" date="2016-06" db="UniProtKB">
        <authorList>
            <consortium name="WormBaseParasite"/>
        </authorList>
    </citation>
    <scope>IDENTIFICATION</scope>
</reference>
<reference evidence="1 2" key="2">
    <citation type="submission" date="2018-11" db="EMBL/GenBank/DDBJ databases">
        <authorList>
            <consortium name="Pathogen Informatics"/>
        </authorList>
    </citation>
    <scope>NUCLEOTIDE SEQUENCE [LARGE SCALE GENOMIC DNA]</scope>
</reference>
<evidence type="ECO:0000313" key="1">
    <source>
        <dbReference type="EMBL" id="VDM29711.1"/>
    </source>
</evidence>
<evidence type="ECO:0000313" key="2">
    <source>
        <dbReference type="Proteomes" id="UP000050794"/>
    </source>
</evidence>
<dbReference type="AlphaFoldDB" id="A0A183U674"/>
<dbReference type="Proteomes" id="UP000050794">
    <property type="component" value="Unassembled WGS sequence"/>
</dbReference>
<proteinExistence type="predicted"/>
<dbReference type="WBParaSite" id="TCNE_0000399401-mRNA-1">
    <property type="protein sequence ID" value="TCNE_0000399401-mRNA-1"/>
    <property type="gene ID" value="TCNE_0000399401"/>
</dbReference>
<organism evidence="2 3">
    <name type="scientific">Toxocara canis</name>
    <name type="common">Canine roundworm</name>
    <dbReference type="NCBI Taxonomy" id="6265"/>
    <lineage>
        <taxon>Eukaryota</taxon>
        <taxon>Metazoa</taxon>
        <taxon>Ecdysozoa</taxon>
        <taxon>Nematoda</taxon>
        <taxon>Chromadorea</taxon>
        <taxon>Rhabditida</taxon>
        <taxon>Spirurina</taxon>
        <taxon>Ascaridomorpha</taxon>
        <taxon>Ascaridoidea</taxon>
        <taxon>Toxocaridae</taxon>
        <taxon>Toxocara</taxon>
    </lineage>
</organism>